<organism evidence="1 2">
    <name type="scientific">Racocetra fulgida</name>
    <dbReference type="NCBI Taxonomy" id="60492"/>
    <lineage>
        <taxon>Eukaryota</taxon>
        <taxon>Fungi</taxon>
        <taxon>Fungi incertae sedis</taxon>
        <taxon>Mucoromycota</taxon>
        <taxon>Glomeromycotina</taxon>
        <taxon>Glomeromycetes</taxon>
        <taxon>Diversisporales</taxon>
        <taxon>Gigasporaceae</taxon>
        <taxon>Racocetra</taxon>
    </lineage>
</organism>
<gene>
    <name evidence="1" type="ORF">RFULGI_LOCUS19399</name>
</gene>
<protein>
    <submittedName>
        <fullName evidence="1">3787_t:CDS:1</fullName>
    </submittedName>
</protein>
<keyword evidence="2" id="KW-1185">Reference proteome</keyword>
<evidence type="ECO:0000313" key="1">
    <source>
        <dbReference type="EMBL" id="CAG8818224.1"/>
    </source>
</evidence>
<comment type="caution">
    <text evidence="1">The sequence shown here is derived from an EMBL/GenBank/DDBJ whole genome shotgun (WGS) entry which is preliminary data.</text>
</comment>
<reference evidence="1" key="1">
    <citation type="submission" date="2021-06" db="EMBL/GenBank/DDBJ databases">
        <authorList>
            <person name="Kallberg Y."/>
            <person name="Tangrot J."/>
            <person name="Rosling A."/>
        </authorList>
    </citation>
    <scope>NUCLEOTIDE SEQUENCE</scope>
    <source>
        <strain evidence="1">IN212</strain>
    </source>
</reference>
<accession>A0A9N9KCJ1</accession>
<dbReference type="Proteomes" id="UP000789396">
    <property type="component" value="Unassembled WGS sequence"/>
</dbReference>
<proteinExistence type="predicted"/>
<name>A0A9N9KCJ1_9GLOM</name>
<feature type="non-terminal residue" evidence="1">
    <location>
        <position position="1"/>
    </location>
</feature>
<sequence length="48" mass="5349">IHPSTRTQCSEQRSQTNSATFDDFSLLPSLSESWPRVVIVPSQSLSDI</sequence>
<dbReference type="EMBL" id="CAJVPZ010095527">
    <property type="protein sequence ID" value="CAG8818224.1"/>
    <property type="molecule type" value="Genomic_DNA"/>
</dbReference>
<feature type="non-terminal residue" evidence="1">
    <location>
        <position position="48"/>
    </location>
</feature>
<evidence type="ECO:0000313" key="2">
    <source>
        <dbReference type="Proteomes" id="UP000789396"/>
    </source>
</evidence>
<dbReference type="OrthoDB" id="10435109at2759"/>
<dbReference type="AlphaFoldDB" id="A0A9N9KCJ1"/>